<dbReference type="AlphaFoldDB" id="A0A0E9SSI6"/>
<organism evidence="1">
    <name type="scientific">Anguilla anguilla</name>
    <name type="common">European freshwater eel</name>
    <name type="synonym">Muraena anguilla</name>
    <dbReference type="NCBI Taxonomy" id="7936"/>
    <lineage>
        <taxon>Eukaryota</taxon>
        <taxon>Metazoa</taxon>
        <taxon>Chordata</taxon>
        <taxon>Craniata</taxon>
        <taxon>Vertebrata</taxon>
        <taxon>Euteleostomi</taxon>
        <taxon>Actinopterygii</taxon>
        <taxon>Neopterygii</taxon>
        <taxon>Teleostei</taxon>
        <taxon>Anguilliformes</taxon>
        <taxon>Anguillidae</taxon>
        <taxon>Anguilla</taxon>
    </lineage>
</organism>
<sequence>MFFSSYKYSTNLIYDCTKPSLKSQGILMQVLQLNLIL</sequence>
<accession>A0A0E9SSI6</accession>
<reference evidence="1" key="1">
    <citation type="submission" date="2014-11" db="EMBL/GenBank/DDBJ databases">
        <authorList>
            <person name="Amaro Gonzalez C."/>
        </authorList>
    </citation>
    <scope>NUCLEOTIDE SEQUENCE</scope>
</reference>
<evidence type="ECO:0000313" key="1">
    <source>
        <dbReference type="EMBL" id="JAH44299.1"/>
    </source>
</evidence>
<reference evidence="1" key="2">
    <citation type="journal article" date="2015" name="Fish Shellfish Immunol.">
        <title>Early steps in the European eel (Anguilla anguilla)-Vibrio vulnificus interaction in the gills: Role of the RtxA13 toxin.</title>
        <authorList>
            <person name="Callol A."/>
            <person name="Pajuelo D."/>
            <person name="Ebbesson L."/>
            <person name="Teles M."/>
            <person name="MacKenzie S."/>
            <person name="Amaro C."/>
        </authorList>
    </citation>
    <scope>NUCLEOTIDE SEQUENCE</scope>
</reference>
<name>A0A0E9SSI6_ANGAN</name>
<protein>
    <submittedName>
        <fullName evidence="1">Uncharacterized protein</fullName>
    </submittedName>
</protein>
<proteinExistence type="predicted"/>
<dbReference type="EMBL" id="GBXM01064278">
    <property type="protein sequence ID" value="JAH44299.1"/>
    <property type="molecule type" value="Transcribed_RNA"/>
</dbReference>